<sequence length="99" mass="11354">MREDEYKRLMEEHEMAYFRGDLATSSPESYTLEEMKEISAAMDASTDKVDAAMRADFESLPPEAKVKMLDMLAESGVESREWWEKVLCGFEVPDAPPRI</sequence>
<dbReference type="STRING" id="78345.BMERY_0976"/>
<dbReference type="EMBL" id="JGZC01000006">
    <property type="protein sequence ID" value="KFI70475.1"/>
    <property type="molecule type" value="Genomic_DNA"/>
</dbReference>
<comment type="caution">
    <text evidence="1">The sequence shown here is derived from an EMBL/GenBank/DDBJ whole genome shotgun (WGS) entry which is preliminary data.</text>
</comment>
<accession>A0A087BHH5</accession>
<protein>
    <submittedName>
        <fullName evidence="1">Uncharacterized protein</fullName>
    </submittedName>
</protein>
<proteinExistence type="predicted"/>
<name>A0A087BHH5_9BIFI</name>
<dbReference type="AlphaFoldDB" id="A0A087BHH5"/>
<evidence type="ECO:0000313" key="1">
    <source>
        <dbReference type="EMBL" id="KFI70475.1"/>
    </source>
</evidence>
<gene>
    <name evidence="1" type="ORF">BMERY_0976</name>
</gene>
<organism evidence="1 2">
    <name type="scientific">Bifidobacterium merycicum</name>
    <dbReference type="NCBI Taxonomy" id="78345"/>
    <lineage>
        <taxon>Bacteria</taxon>
        <taxon>Bacillati</taxon>
        <taxon>Actinomycetota</taxon>
        <taxon>Actinomycetes</taxon>
        <taxon>Bifidobacteriales</taxon>
        <taxon>Bifidobacteriaceae</taxon>
        <taxon>Bifidobacterium</taxon>
    </lineage>
</organism>
<dbReference type="RefSeq" id="WP_033521636.1">
    <property type="nucleotide sequence ID" value="NZ_JGZC01000006.1"/>
</dbReference>
<evidence type="ECO:0000313" key="2">
    <source>
        <dbReference type="Proteomes" id="UP000029060"/>
    </source>
</evidence>
<dbReference type="eggNOG" id="ENOG5033VNI">
    <property type="taxonomic scope" value="Bacteria"/>
</dbReference>
<dbReference type="OrthoDB" id="3176939at2"/>
<keyword evidence="2" id="KW-1185">Reference proteome</keyword>
<reference evidence="1 2" key="1">
    <citation type="submission" date="2014-03" db="EMBL/GenBank/DDBJ databases">
        <title>Genomics of Bifidobacteria.</title>
        <authorList>
            <person name="Ventura M."/>
            <person name="Milani C."/>
            <person name="Lugli G.A."/>
        </authorList>
    </citation>
    <scope>NUCLEOTIDE SEQUENCE [LARGE SCALE GENOMIC DNA]</scope>
    <source>
        <strain evidence="1 2">LMG 11341</strain>
    </source>
</reference>
<dbReference type="Proteomes" id="UP000029060">
    <property type="component" value="Unassembled WGS sequence"/>
</dbReference>